<comment type="caution">
    <text evidence="3">The sequence shown here is derived from an EMBL/GenBank/DDBJ whole genome shotgun (WGS) entry which is preliminary data.</text>
</comment>
<sequence>MVRVISVHHFASQNVQTVEQPTASTVAPPNRLLLALTSNCIEVRDLKNDSEVQFTFPTVDEAIQIVHCLNGDYVASLETKYNRQNRETNFVRVYINWDSVATLQQSKMTSGNVILGSSECGMVQPMRARIAGRVTPTINQSELGSLEMIEIPVKRNPNAIACCQVSGNIAILSEQYINIHKFHVRSHDISKLKFIDFEELLILIELQFSPFDIQFSENYIAALGKDTMHMFRVLNVNECSETQSGMKRGNTEQNFSYLYSNDEPIDFQQLKVEERHKRQKVTVNLPSIAKENSLIHKHSPFTFTEKDLKAIIKSNSSLEDKTHFYKIQDLIQLKLLPILVENNQKKIYEEFKTMALKPLYIDEHFNTSLNTNQTSELKSSYFSRFNSIACMVATQQEGYLHLFANNDNDLDQDNCIAVYPFTAPVYKIVMEDYFLHALTDTGLESYTLRIGHQLCRNLDNIDPNQVAVPSIEDSICLVGLRPFLGVETLLLSENYLLLLANSEASPAHSVSSSGSSTANFLTLYSLELPTPKVVFNDISIVASVHRFTSAQTYCHLISEAHMILKMGLMLKKWTMTEDSNVKLVTETKNTNEDLVECYRLSCALLGDHYMMCSKEENYVLAIPYYKMAVVNPLEVLKRVKKLQEQSNNFLSKGLMHYLRHILMEIKTSYDVDKYFGTSSKNNFSEAMLVLLEVEGFRDLPNLILKSRILREYSTDKLINILESRCSDATNLSEKNLALSILYMQKCNSSKAQESLQNITKDNLEDLLLDNWDLLFETMVIPHTNPKKGITTFSDLTVLLISLGPELLPYIFVSIVMDKKVMGLNRLIKVFLEYLPSSIGKDSSLSSTLLHNTLELYFNRYFSKPENIDADRLLFEKGACEAMKLLVRSYLSQLQMLQLKSEHQNEGKDCCSMNEESTNSFEPDLEDEQEILQYNRIYKTYFTENGNKSKGDFLFSDMRYEYLDKMPPFQIDIMSKLYVACVDGYVPKAEIGVNSKADELLRKLQALLCSKVVPKQVLAEVKTFLTVNEDLRGSDSLKSLTFGLNDAISLLIDECPQCLLQFAKDRFQKVEDWKFLIASLQRRILKLSHNESLKRICLLHKKILKDILTHAASSFTPEQLNEVFPQRFTHIKKKLEIDGLILKETINIASDEDILAEIQNYEPYMDMCKSNQRANEINKMLTNKAQQLLNTLNL</sequence>
<dbReference type="EMBL" id="JBDJPC010000005">
    <property type="protein sequence ID" value="KAL1501585.1"/>
    <property type="molecule type" value="Genomic_DNA"/>
</dbReference>
<dbReference type="PANTHER" id="PTHR28633:SF1">
    <property type="entry name" value="BLOC-2 COMPLEX MEMBER HPS3"/>
    <property type="match status" value="1"/>
</dbReference>
<evidence type="ECO:0000259" key="1">
    <source>
        <dbReference type="Pfam" id="PF14761"/>
    </source>
</evidence>
<keyword evidence="4" id="KW-1185">Reference proteome</keyword>
<dbReference type="InterPro" id="IPR029437">
    <property type="entry name" value="HPS3_N"/>
</dbReference>
<dbReference type="InterPro" id="IPR029438">
    <property type="entry name" value="HPS3_C"/>
</dbReference>
<evidence type="ECO:0000259" key="2">
    <source>
        <dbReference type="Pfam" id="PF14763"/>
    </source>
</evidence>
<feature type="domain" description="BLOC-2 complex member HPS3 C-terminal" evidence="2">
    <location>
        <begin position="547"/>
        <end position="665"/>
    </location>
</feature>
<evidence type="ECO:0000313" key="3">
    <source>
        <dbReference type="EMBL" id="KAL1501585.1"/>
    </source>
</evidence>
<evidence type="ECO:0000313" key="4">
    <source>
        <dbReference type="Proteomes" id="UP001566132"/>
    </source>
</evidence>
<protein>
    <submittedName>
        <fullName evidence="3">Uncharacterized protein</fullName>
    </submittedName>
</protein>
<reference evidence="3 4" key="1">
    <citation type="submission" date="2024-05" db="EMBL/GenBank/DDBJ databases">
        <title>Genetic variation in Jamaican populations of the coffee berry borer (Hypothenemus hampei).</title>
        <authorList>
            <person name="Errbii M."/>
            <person name="Myrie A."/>
        </authorList>
    </citation>
    <scope>NUCLEOTIDE SEQUENCE [LARGE SCALE GENOMIC DNA]</scope>
    <source>
        <strain evidence="3">JA-Hopewell-2020-01-JO</strain>
        <tissue evidence="3">Whole body</tissue>
    </source>
</reference>
<name>A0ABD1ES41_HYPHA</name>
<dbReference type="InterPro" id="IPR017216">
    <property type="entry name" value="HPS3"/>
</dbReference>
<feature type="domain" description="BLOC-2 complex member HPS3 N-terminal" evidence="1">
    <location>
        <begin position="4"/>
        <end position="507"/>
    </location>
</feature>
<gene>
    <name evidence="3" type="ORF">ABEB36_006883</name>
</gene>
<dbReference type="Pfam" id="PF14763">
    <property type="entry name" value="HPS3_C"/>
    <property type="match status" value="1"/>
</dbReference>
<dbReference type="Proteomes" id="UP001566132">
    <property type="component" value="Unassembled WGS sequence"/>
</dbReference>
<organism evidence="3 4">
    <name type="scientific">Hypothenemus hampei</name>
    <name type="common">Coffee berry borer</name>
    <dbReference type="NCBI Taxonomy" id="57062"/>
    <lineage>
        <taxon>Eukaryota</taxon>
        <taxon>Metazoa</taxon>
        <taxon>Ecdysozoa</taxon>
        <taxon>Arthropoda</taxon>
        <taxon>Hexapoda</taxon>
        <taxon>Insecta</taxon>
        <taxon>Pterygota</taxon>
        <taxon>Neoptera</taxon>
        <taxon>Endopterygota</taxon>
        <taxon>Coleoptera</taxon>
        <taxon>Polyphaga</taxon>
        <taxon>Cucujiformia</taxon>
        <taxon>Curculionidae</taxon>
        <taxon>Scolytinae</taxon>
        <taxon>Hypothenemus</taxon>
    </lineage>
</organism>
<dbReference type="PANTHER" id="PTHR28633">
    <property type="entry name" value="HERMANSKY-PUDLAK SYNDROME 3 PROTEIN"/>
    <property type="match status" value="1"/>
</dbReference>
<accession>A0ABD1ES41</accession>
<dbReference type="Pfam" id="PF14761">
    <property type="entry name" value="HPS3_N"/>
    <property type="match status" value="1"/>
</dbReference>
<dbReference type="AlphaFoldDB" id="A0ABD1ES41"/>
<proteinExistence type="predicted"/>